<organism evidence="1 2">
    <name type="scientific">Tessaracoccus flavescens</name>
    <dbReference type="NCBI Taxonomy" id="399497"/>
    <lineage>
        <taxon>Bacteria</taxon>
        <taxon>Bacillati</taxon>
        <taxon>Actinomycetota</taxon>
        <taxon>Actinomycetes</taxon>
        <taxon>Propionibacteriales</taxon>
        <taxon>Propionibacteriaceae</taxon>
        <taxon>Tessaracoccus</taxon>
    </lineage>
</organism>
<dbReference type="AlphaFoldDB" id="A0A1Q2CZH2"/>
<dbReference type="Pfam" id="PF19690">
    <property type="entry name" value="DUF6191"/>
    <property type="match status" value="1"/>
</dbReference>
<accession>A0A1Q2CZH2</accession>
<name>A0A1Q2CZH2_9ACTN</name>
<dbReference type="KEGG" id="tfa:BW733_12500"/>
<keyword evidence="2" id="KW-1185">Reference proteome</keyword>
<gene>
    <name evidence="1" type="ORF">BW733_12500</name>
</gene>
<dbReference type="EMBL" id="CP019607">
    <property type="protein sequence ID" value="AQP51507.1"/>
    <property type="molecule type" value="Genomic_DNA"/>
</dbReference>
<dbReference type="Proteomes" id="UP000188235">
    <property type="component" value="Chromosome"/>
</dbReference>
<evidence type="ECO:0000313" key="1">
    <source>
        <dbReference type="EMBL" id="AQP51507.1"/>
    </source>
</evidence>
<dbReference type="STRING" id="399497.BW733_12500"/>
<dbReference type="RefSeq" id="WP_077350876.1">
    <property type="nucleotide sequence ID" value="NZ_CP019607.1"/>
</dbReference>
<sequence length="61" mass="6781">MSDFMSIFHGGMEHVRRQRDLDKVLIVEAERGGDGPKPLDLDSGVVELVMPSKQDDPEDQG</sequence>
<dbReference type="InterPro" id="IPR045684">
    <property type="entry name" value="DUF6191"/>
</dbReference>
<reference evidence="1 2" key="1">
    <citation type="journal article" date="2008" name="Int. J. Syst. Evol. Microbiol.">
        <title>Tessaracoccus flavescens sp. nov., isolated from marine sediment.</title>
        <authorList>
            <person name="Lee D.W."/>
            <person name="Lee S.D."/>
        </authorList>
    </citation>
    <scope>NUCLEOTIDE SEQUENCE [LARGE SCALE GENOMIC DNA]</scope>
    <source>
        <strain evidence="1 2">SST-39T</strain>
    </source>
</reference>
<proteinExistence type="predicted"/>
<dbReference type="OrthoDB" id="3733514at2"/>
<protein>
    <submittedName>
        <fullName evidence="1">Uncharacterized protein</fullName>
    </submittedName>
</protein>
<evidence type="ECO:0000313" key="2">
    <source>
        <dbReference type="Proteomes" id="UP000188235"/>
    </source>
</evidence>